<keyword evidence="2" id="KW-1185">Reference proteome</keyword>
<gene>
    <name evidence="1" type="ORF">UABAM_02372</name>
</gene>
<reference evidence="1 2" key="1">
    <citation type="submission" date="2019-08" db="EMBL/GenBank/DDBJ databases">
        <title>Complete genome sequence of Candidatus Uab amorphum.</title>
        <authorList>
            <person name="Shiratori T."/>
            <person name="Suzuki S."/>
            <person name="Kakizawa Y."/>
            <person name="Ishida K."/>
        </authorList>
    </citation>
    <scope>NUCLEOTIDE SEQUENCE [LARGE SCALE GENOMIC DNA]</scope>
    <source>
        <strain evidence="1 2">SRT547</strain>
    </source>
</reference>
<dbReference type="KEGG" id="uam:UABAM_02372"/>
<evidence type="ECO:0000313" key="2">
    <source>
        <dbReference type="Proteomes" id="UP000326354"/>
    </source>
</evidence>
<proteinExistence type="predicted"/>
<name>A0A5S9IM23_UABAM</name>
<evidence type="ECO:0000313" key="1">
    <source>
        <dbReference type="EMBL" id="BBM84017.1"/>
    </source>
</evidence>
<dbReference type="Proteomes" id="UP000326354">
    <property type="component" value="Chromosome"/>
</dbReference>
<organism evidence="1 2">
    <name type="scientific">Uabimicrobium amorphum</name>
    <dbReference type="NCBI Taxonomy" id="2596890"/>
    <lineage>
        <taxon>Bacteria</taxon>
        <taxon>Pseudomonadati</taxon>
        <taxon>Planctomycetota</taxon>
        <taxon>Candidatus Uabimicrobiia</taxon>
        <taxon>Candidatus Uabimicrobiales</taxon>
        <taxon>Candidatus Uabimicrobiaceae</taxon>
        <taxon>Candidatus Uabimicrobium</taxon>
    </lineage>
</organism>
<dbReference type="AlphaFoldDB" id="A0A5S9IM23"/>
<accession>A0A5S9IM23</accession>
<protein>
    <submittedName>
        <fullName evidence="1">Uncharacterized protein</fullName>
    </submittedName>
</protein>
<dbReference type="EMBL" id="AP019860">
    <property type="protein sequence ID" value="BBM84017.1"/>
    <property type="molecule type" value="Genomic_DNA"/>
</dbReference>
<sequence>MYTCIFGVDIFVHSEHKPHLLFEKGDASFLDLATLQ</sequence>